<evidence type="ECO:0000313" key="4">
    <source>
        <dbReference type="EMBL" id="CAL1404801.1"/>
    </source>
</evidence>
<evidence type="ECO:0000256" key="2">
    <source>
        <dbReference type="PROSITE-ProRule" id="PRU00708"/>
    </source>
</evidence>
<reference evidence="4 5" key="1">
    <citation type="submission" date="2024-04" db="EMBL/GenBank/DDBJ databases">
        <authorList>
            <person name="Fracassetti M."/>
        </authorList>
    </citation>
    <scope>NUCLEOTIDE SEQUENCE [LARGE SCALE GENOMIC DNA]</scope>
</reference>
<dbReference type="Pfam" id="PF13812">
    <property type="entry name" value="PPR_3"/>
    <property type="match status" value="2"/>
</dbReference>
<feature type="domain" description="Pentatricopeptide repeat-containing protein-mitochondrial" evidence="3">
    <location>
        <begin position="338"/>
        <end position="456"/>
    </location>
</feature>
<dbReference type="InterPro" id="IPR011990">
    <property type="entry name" value="TPR-like_helical_dom_sf"/>
</dbReference>
<sequence length="811" mass="91697">MSGTNTTIYSPVVVPSCFRHFICPIVSDADYDFSGEGLKVREPLHQRIVDSLHSGKRDEASNFLVDLGNANFSLGVNDFIDILKYCARSPDPLFAMETWAVMEKNNVTPNLRCYIQMVQALCSGGYLKEASNLIAYAGECNDVYPVLTLYNVLLRSCSKMQHLVHVNVCLDLMERRMVGKNETTYLELLELAVWQKNMYAVHEIWNNYIRHYTPSIAALRKLIWSFGSLGETQSACKALQYMVTVAFVGWNKVISSSEESNIWRGNCKGRYSSRLDIPVPYNCDLVSLDFDFKQNKQLIPLSSDHCSAFGNERVTSNGFVIDQDAPEIKTLKSSFDELINVCAKTRNSGLAKQLMLQMQKIGIQPSSRAYDGLVRALARGEGLTEGMNVLKLMQQRNLKAHDSTLATLSIGCSKNFELDLAEDLLNELSASPYPYPCNEFLQACDRLNQPERALRMLAKMKKLNLKPDIRTYELLISLFGNVNAPYEDGNLWSQIDCSKRIKAIEKDMAENCVEHSRTSIRNLLKALGAEGMIDELVQRLRSAEDLFFRNNIYLGTPVYNTALHSLVKAKNIHLAMEIFKNMMLSGVYPDAETYNIMIDCSSVSQCFKSALSVLCLMLRVGFDPVAATYTVLMKILMDNEDFDEALILLDRMGLEGISVDVLLYNTVLDKAFAKGRVDITEYMVEHMRRNRVQPDPSTCAAVFSTYVRRQFYDTALQALTVLSMRMMLRQEDAVLEELKAKFEADLVLSEASEPESEILEHFTTSDEDILTVALLNLRWCAILGSPISWSPDETPWARRLAADYDTRRMLV</sequence>
<dbReference type="Pfam" id="PF13041">
    <property type="entry name" value="PPR_2"/>
    <property type="match status" value="1"/>
</dbReference>
<evidence type="ECO:0000259" key="3">
    <source>
        <dbReference type="Pfam" id="PF23276"/>
    </source>
</evidence>
<dbReference type="InterPro" id="IPR057027">
    <property type="entry name" value="TPR_mt"/>
</dbReference>
<feature type="repeat" description="PPR" evidence="2">
    <location>
        <begin position="590"/>
        <end position="624"/>
    </location>
</feature>
<protein>
    <recommendedName>
        <fullName evidence="3">Pentatricopeptide repeat-containing protein-mitochondrial domain-containing protein</fullName>
    </recommendedName>
</protein>
<evidence type="ECO:0000256" key="1">
    <source>
        <dbReference type="ARBA" id="ARBA00022737"/>
    </source>
</evidence>
<keyword evidence="5" id="KW-1185">Reference proteome</keyword>
<dbReference type="Proteomes" id="UP001497516">
    <property type="component" value="Chromosome 8"/>
</dbReference>
<accession>A0AAV2G2B3</accession>
<evidence type="ECO:0000313" key="5">
    <source>
        <dbReference type="Proteomes" id="UP001497516"/>
    </source>
</evidence>
<feature type="repeat" description="PPR" evidence="2">
    <location>
        <begin position="555"/>
        <end position="589"/>
    </location>
</feature>
<dbReference type="PANTHER" id="PTHR47859:SF1">
    <property type="entry name" value="PENTATRICOPEPTIDE REPEAT-CONTAINING PROTEIN"/>
    <property type="match status" value="1"/>
</dbReference>
<dbReference type="Pfam" id="PF23276">
    <property type="entry name" value="TPR_24"/>
    <property type="match status" value="1"/>
</dbReference>
<dbReference type="PANTHER" id="PTHR47859">
    <property type="entry name" value="PENTATRICOPEPTIDE REPEAT-CONTAINING PROTEIN"/>
    <property type="match status" value="1"/>
</dbReference>
<dbReference type="Gene3D" id="1.25.40.10">
    <property type="entry name" value="Tetratricopeptide repeat domain"/>
    <property type="match status" value="4"/>
</dbReference>
<keyword evidence="1" id="KW-0677">Repeat</keyword>
<dbReference type="PROSITE" id="PS51375">
    <property type="entry name" value="PPR"/>
    <property type="match status" value="3"/>
</dbReference>
<name>A0AAV2G2B3_9ROSI</name>
<feature type="repeat" description="PPR" evidence="2">
    <location>
        <begin position="660"/>
        <end position="694"/>
    </location>
</feature>
<gene>
    <name evidence="4" type="ORF">LTRI10_LOCUS44623</name>
</gene>
<proteinExistence type="predicted"/>
<organism evidence="4 5">
    <name type="scientific">Linum trigynum</name>
    <dbReference type="NCBI Taxonomy" id="586398"/>
    <lineage>
        <taxon>Eukaryota</taxon>
        <taxon>Viridiplantae</taxon>
        <taxon>Streptophyta</taxon>
        <taxon>Embryophyta</taxon>
        <taxon>Tracheophyta</taxon>
        <taxon>Spermatophyta</taxon>
        <taxon>Magnoliopsida</taxon>
        <taxon>eudicotyledons</taxon>
        <taxon>Gunneridae</taxon>
        <taxon>Pentapetalae</taxon>
        <taxon>rosids</taxon>
        <taxon>fabids</taxon>
        <taxon>Malpighiales</taxon>
        <taxon>Linaceae</taxon>
        <taxon>Linum</taxon>
    </lineage>
</organism>
<dbReference type="NCBIfam" id="TIGR00756">
    <property type="entry name" value="PPR"/>
    <property type="match status" value="2"/>
</dbReference>
<dbReference type="InterPro" id="IPR002885">
    <property type="entry name" value="PPR_rpt"/>
</dbReference>
<dbReference type="EMBL" id="OZ034821">
    <property type="protein sequence ID" value="CAL1404801.1"/>
    <property type="molecule type" value="Genomic_DNA"/>
</dbReference>
<dbReference type="AlphaFoldDB" id="A0AAV2G2B3"/>